<comment type="caution">
    <text evidence="1">The sequence shown here is derived from an EMBL/GenBank/DDBJ whole genome shotgun (WGS) entry which is preliminary data.</text>
</comment>
<keyword evidence="2" id="KW-1185">Reference proteome</keyword>
<dbReference type="Proteomes" id="UP000683925">
    <property type="component" value="Unassembled WGS sequence"/>
</dbReference>
<dbReference type="EMBL" id="CAJJDP010000101">
    <property type="protein sequence ID" value="CAD8192292.1"/>
    <property type="molecule type" value="Genomic_DNA"/>
</dbReference>
<proteinExistence type="predicted"/>
<accession>A0A8S1WSV7</accession>
<organism evidence="1 2">
    <name type="scientific">Paramecium octaurelia</name>
    <dbReference type="NCBI Taxonomy" id="43137"/>
    <lineage>
        <taxon>Eukaryota</taxon>
        <taxon>Sar</taxon>
        <taxon>Alveolata</taxon>
        <taxon>Ciliophora</taxon>
        <taxon>Intramacronucleata</taxon>
        <taxon>Oligohymenophorea</taxon>
        <taxon>Peniculida</taxon>
        <taxon>Parameciidae</taxon>
        <taxon>Paramecium</taxon>
    </lineage>
</organism>
<evidence type="ECO:0000313" key="1">
    <source>
        <dbReference type="EMBL" id="CAD8192292.1"/>
    </source>
</evidence>
<dbReference type="AlphaFoldDB" id="A0A8S1WSV7"/>
<sequence>MHGDIIKQLCHITLCKTCNISQYFSNLSMNEVLVLQFRWNTSSKVEQVLSRTSFCTRITTDKIPNLQQLIFRTRNCHCFYHLILNGQQVERIRMAFLEQFYYGFLYACSQLGSYNHKLCPQLIHLLTFQKLCLDGYSYNL</sequence>
<evidence type="ECO:0000313" key="2">
    <source>
        <dbReference type="Proteomes" id="UP000683925"/>
    </source>
</evidence>
<name>A0A8S1WSV7_PAROT</name>
<reference evidence="1" key="1">
    <citation type="submission" date="2021-01" db="EMBL/GenBank/DDBJ databases">
        <authorList>
            <consortium name="Genoscope - CEA"/>
            <person name="William W."/>
        </authorList>
    </citation>
    <scope>NUCLEOTIDE SEQUENCE</scope>
</reference>
<protein>
    <submittedName>
        <fullName evidence="1">Uncharacterized protein</fullName>
    </submittedName>
</protein>
<gene>
    <name evidence="1" type="ORF">POCTA_138.1.T1010217</name>
</gene>